<dbReference type="InterPro" id="IPR029063">
    <property type="entry name" value="SAM-dependent_MTases_sf"/>
</dbReference>
<dbReference type="Gene3D" id="3.40.50.150">
    <property type="entry name" value="Vaccinia Virus protein VP39"/>
    <property type="match status" value="1"/>
</dbReference>
<evidence type="ECO:0000259" key="3">
    <source>
        <dbReference type="Pfam" id="PF13649"/>
    </source>
</evidence>
<evidence type="ECO:0000313" key="5">
    <source>
        <dbReference type="Proteomes" id="UP000195221"/>
    </source>
</evidence>
<evidence type="ECO:0000256" key="1">
    <source>
        <dbReference type="ARBA" id="ARBA00022603"/>
    </source>
</evidence>
<dbReference type="GO" id="GO:0032259">
    <property type="term" value="P:methylation"/>
    <property type="evidence" value="ECO:0007669"/>
    <property type="project" value="UniProtKB-KW"/>
</dbReference>
<dbReference type="PANTHER" id="PTHR43861:SF1">
    <property type="entry name" value="TRANS-ACONITATE 2-METHYLTRANSFERASE"/>
    <property type="match status" value="1"/>
</dbReference>
<dbReference type="Proteomes" id="UP000195221">
    <property type="component" value="Unassembled WGS sequence"/>
</dbReference>
<proteinExistence type="predicted"/>
<dbReference type="PANTHER" id="PTHR43861">
    <property type="entry name" value="TRANS-ACONITATE 2-METHYLTRANSFERASE-RELATED"/>
    <property type="match status" value="1"/>
</dbReference>
<dbReference type="AlphaFoldDB" id="A0A242MB61"/>
<keyword evidence="1 4" id="KW-0489">Methyltransferase</keyword>
<keyword evidence="2 4" id="KW-0808">Transferase</keyword>
<sequence>MPSTLYTDPRLVALYDTLNPAAADTAFYLALAAGKDRVIDIGCGTGLLTCELAAQGAHVIGIDPAPAMLKVARKRPHADRVDWIEGDARALTVLPPADLVLMTGHVAQVFIDDSVFLETLRAARHALRTGGRLAFESRNPAVRAWEAWTPSRSRRKITVDGIGEVEVWLADAAESPQSVVRFTTHYKFRASGNELISQSALRFRSQDELATLLDQAGFGKLEWFGDWDKTAVKADSRELIVIAQ</sequence>
<dbReference type="GO" id="GO:0008168">
    <property type="term" value="F:methyltransferase activity"/>
    <property type="evidence" value="ECO:0007669"/>
    <property type="project" value="UniProtKB-KW"/>
</dbReference>
<protein>
    <submittedName>
        <fullName evidence="4">Putative methyltransferase</fullName>
    </submittedName>
</protein>
<dbReference type="InterPro" id="IPR041698">
    <property type="entry name" value="Methyltransf_25"/>
</dbReference>
<dbReference type="Pfam" id="PF13649">
    <property type="entry name" value="Methyltransf_25"/>
    <property type="match status" value="1"/>
</dbReference>
<accession>A0A242MB61</accession>
<comment type="caution">
    <text evidence="4">The sequence shown here is derived from an EMBL/GenBank/DDBJ whole genome shotgun (WGS) entry which is preliminary data.</text>
</comment>
<dbReference type="CDD" id="cd02440">
    <property type="entry name" value="AdoMet_MTases"/>
    <property type="match status" value="1"/>
</dbReference>
<reference evidence="4 5" key="1">
    <citation type="submission" date="2017-03" db="EMBL/GenBank/DDBJ databases">
        <title>Genome analysis of strain PAMC 26577.</title>
        <authorList>
            <person name="Oh H.-M."/>
            <person name="Yang J.-A."/>
        </authorList>
    </citation>
    <scope>NUCLEOTIDE SEQUENCE [LARGE SCALE GENOMIC DNA]</scope>
    <source>
        <strain evidence="4 5">PAMC 26577</strain>
    </source>
</reference>
<gene>
    <name evidence="4" type="ORF">PAMC26577_32695</name>
</gene>
<organism evidence="4 5">
    <name type="scientific">Caballeronia sordidicola</name>
    <name type="common">Burkholderia sordidicola</name>
    <dbReference type="NCBI Taxonomy" id="196367"/>
    <lineage>
        <taxon>Bacteria</taxon>
        <taxon>Pseudomonadati</taxon>
        <taxon>Pseudomonadota</taxon>
        <taxon>Betaproteobacteria</taxon>
        <taxon>Burkholderiales</taxon>
        <taxon>Burkholderiaceae</taxon>
        <taxon>Caballeronia</taxon>
    </lineage>
</organism>
<dbReference type="RefSeq" id="WP_075359566.1">
    <property type="nucleotide sequence ID" value="NZ_MSRG01000075.1"/>
</dbReference>
<dbReference type="SUPFAM" id="SSF53335">
    <property type="entry name" value="S-adenosyl-L-methionine-dependent methyltransferases"/>
    <property type="match status" value="1"/>
</dbReference>
<name>A0A242MB61_CABSO</name>
<evidence type="ECO:0000313" key="4">
    <source>
        <dbReference type="EMBL" id="OTP68536.1"/>
    </source>
</evidence>
<evidence type="ECO:0000256" key="2">
    <source>
        <dbReference type="ARBA" id="ARBA00022679"/>
    </source>
</evidence>
<feature type="domain" description="Methyltransferase" evidence="3">
    <location>
        <begin position="38"/>
        <end position="131"/>
    </location>
</feature>
<dbReference type="EMBL" id="NBTZ01000131">
    <property type="protein sequence ID" value="OTP68536.1"/>
    <property type="molecule type" value="Genomic_DNA"/>
</dbReference>